<protein>
    <recommendedName>
        <fullName evidence="5">Integral membrane protein</fullName>
    </recommendedName>
</protein>
<keyword evidence="4" id="KW-1185">Reference proteome</keyword>
<feature type="transmembrane region" description="Helical" evidence="2">
    <location>
        <begin position="129"/>
        <end position="155"/>
    </location>
</feature>
<evidence type="ECO:0000313" key="4">
    <source>
        <dbReference type="Proteomes" id="UP000730482"/>
    </source>
</evidence>
<keyword evidence="2" id="KW-1133">Transmembrane helix</keyword>
<dbReference type="RefSeq" id="WP_212018467.1">
    <property type="nucleotide sequence ID" value="NZ_JAAFYZ010000202.1"/>
</dbReference>
<evidence type="ECO:0000256" key="2">
    <source>
        <dbReference type="SAM" id="Phobius"/>
    </source>
</evidence>
<evidence type="ECO:0008006" key="5">
    <source>
        <dbReference type="Google" id="ProtNLM"/>
    </source>
</evidence>
<organism evidence="3 4">
    <name type="scientific">Catenulispora pinistramenti</name>
    <dbReference type="NCBI Taxonomy" id="2705254"/>
    <lineage>
        <taxon>Bacteria</taxon>
        <taxon>Bacillati</taxon>
        <taxon>Actinomycetota</taxon>
        <taxon>Actinomycetes</taxon>
        <taxon>Catenulisporales</taxon>
        <taxon>Catenulisporaceae</taxon>
        <taxon>Catenulispora</taxon>
    </lineage>
</organism>
<gene>
    <name evidence="3" type="ORF">KGQ19_37995</name>
</gene>
<feature type="region of interest" description="Disordered" evidence="1">
    <location>
        <begin position="1"/>
        <end position="35"/>
    </location>
</feature>
<keyword evidence="2" id="KW-0472">Membrane</keyword>
<feature type="transmembrane region" description="Helical" evidence="2">
    <location>
        <begin position="70"/>
        <end position="90"/>
    </location>
</feature>
<proteinExistence type="predicted"/>
<feature type="compositionally biased region" description="Low complexity" evidence="1">
    <location>
        <begin position="1"/>
        <end position="26"/>
    </location>
</feature>
<feature type="transmembrane region" description="Helical" evidence="2">
    <location>
        <begin position="267"/>
        <end position="287"/>
    </location>
</feature>
<dbReference type="EMBL" id="JAAFYZ010000202">
    <property type="protein sequence ID" value="MBS2552665.1"/>
    <property type="molecule type" value="Genomic_DNA"/>
</dbReference>
<name>A0ABS5L2W6_9ACTN</name>
<feature type="transmembrane region" description="Helical" evidence="2">
    <location>
        <begin position="207"/>
        <end position="237"/>
    </location>
</feature>
<keyword evidence="2" id="KW-0812">Transmembrane</keyword>
<evidence type="ECO:0000256" key="1">
    <source>
        <dbReference type="SAM" id="MobiDB-lite"/>
    </source>
</evidence>
<feature type="transmembrane region" description="Helical" evidence="2">
    <location>
        <begin position="102"/>
        <end position="123"/>
    </location>
</feature>
<reference evidence="3 4" key="1">
    <citation type="submission" date="2020-02" db="EMBL/GenBank/DDBJ databases">
        <title>Acidophilic actinobacteria isolated from forest soil.</title>
        <authorList>
            <person name="Golinska P."/>
        </authorList>
    </citation>
    <scope>NUCLEOTIDE SEQUENCE [LARGE SCALE GENOMIC DNA]</scope>
    <source>
        <strain evidence="3 4">NL8</strain>
    </source>
</reference>
<sequence>MTNTDPGDLPGDTGPPVDSSPSVDTDSAVEAEDPASSAEEALAAAERWFVRHGVPHFAENPYYVSGLPAFLRPFAAFIRLLRLGAMLGFWSVRRVFAEIREVGHLAVRALPLLALFGMVIFFTRDFWQIAAALASGWLWVTAAFFVLLIQAFLVARLPEEFGTLPKACTPDRIRASCAATPLAELAEAEGELATDPALGLGQRRNMFLYLLLTQTIQISLLSWMVFFFYVVFGAIAVRPPVLKDWFGHIPPDAHLLGMRVPGVSSELLHVAVLLAGLSALYFAITALTDTVYRREFFDRTLAELDKAIHMRCAYLTVRGGGRS</sequence>
<evidence type="ECO:0000313" key="3">
    <source>
        <dbReference type="EMBL" id="MBS2552665.1"/>
    </source>
</evidence>
<dbReference type="Proteomes" id="UP000730482">
    <property type="component" value="Unassembled WGS sequence"/>
</dbReference>
<accession>A0ABS5L2W6</accession>
<comment type="caution">
    <text evidence="3">The sequence shown here is derived from an EMBL/GenBank/DDBJ whole genome shotgun (WGS) entry which is preliminary data.</text>
</comment>